<dbReference type="HOGENOM" id="CLU_2420871_0_0_9"/>
<name>A0A0B6AHQ0_PRIM2</name>
<dbReference type="GeneID" id="93642816"/>
<dbReference type="KEGG" id="bmeg:BG04_4830"/>
<gene>
    <name evidence="1" type="ORF">BG04_4830</name>
</gene>
<dbReference type="AlphaFoldDB" id="A0A0B6AHQ0"/>
<dbReference type="Proteomes" id="UP000031829">
    <property type="component" value="Chromosome"/>
</dbReference>
<accession>A0A0B6AHQ0</accession>
<protein>
    <submittedName>
        <fullName evidence="1">Putative membrane protein</fullName>
    </submittedName>
</protein>
<organism evidence="1 2">
    <name type="scientific">Priestia megaterium (strain ATCC 14581 / DSM 32 / CCUG 1817 / JCM 2506 / NBRC 15308 / NCIMB 9376 / NCTC 10342 / NRRL B-14308 / VKM B-512 / Ford 19)</name>
    <name type="common">Bacillus megaterium</name>
    <dbReference type="NCBI Taxonomy" id="1348623"/>
    <lineage>
        <taxon>Bacteria</taxon>
        <taxon>Bacillati</taxon>
        <taxon>Bacillota</taxon>
        <taxon>Bacilli</taxon>
        <taxon>Bacillales</taxon>
        <taxon>Bacillaceae</taxon>
        <taxon>Priestia</taxon>
    </lineage>
</organism>
<reference evidence="1 2" key="1">
    <citation type="journal article" date="2015" name="Genome Announc.">
        <title>Complete genome sequences for 35 biothreat assay-relevant bacillus species.</title>
        <authorList>
            <person name="Johnson S.L."/>
            <person name="Daligault H.E."/>
            <person name="Davenport K.W."/>
            <person name="Jaissle J."/>
            <person name="Frey K.G."/>
            <person name="Ladner J.T."/>
            <person name="Broomall S.M."/>
            <person name="Bishop-Lilly K.A."/>
            <person name="Bruce D.C."/>
            <person name="Gibbons H.S."/>
            <person name="Coyne S.R."/>
            <person name="Lo C.C."/>
            <person name="Meincke L."/>
            <person name="Munk A.C."/>
            <person name="Koroleva G.I."/>
            <person name="Rosenzweig C.N."/>
            <person name="Palacios G.F."/>
            <person name="Redden C.L."/>
            <person name="Minogue T.D."/>
            <person name="Chain P.S."/>
        </authorList>
    </citation>
    <scope>NUCLEOTIDE SEQUENCE [LARGE SCALE GENOMIC DNA]</scope>
    <source>
        <strain evidence="2">ATCC 14581 / DSM 32 / JCM 2506 / NBRC 15308 / NCIMB 9376 / NCTC 10342 / NRRL B-14308 / VKM B-512</strain>
    </source>
</reference>
<dbReference type="EMBL" id="CP009920">
    <property type="protein sequence ID" value="AJI23046.1"/>
    <property type="molecule type" value="Genomic_DNA"/>
</dbReference>
<dbReference type="RefSeq" id="WP_034651910.1">
    <property type="nucleotide sequence ID" value="NZ_BCVB01000004.1"/>
</dbReference>
<sequence>MRTFTEVVVLLTLLGTYIGISLLVYKRKRTNPFFYSIYFYLATSVILICLVIFWLQLCFGLTDKQVGGLLISVVAFFLLIYGLLKTKQKDR</sequence>
<evidence type="ECO:0000313" key="2">
    <source>
        <dbReference type="Proteomes" id="UP000031829"/>
    </source>
</evidence>
<evidence type="ECO:0000313" key="1">
    <source>
        <dbReference type="EMBL" id="AJI23046.1"/>
    </source>
</evidence>
<proteinExistence type="predicted"/>